<dbReference type="SUPFAM" id="SSF47090">
    <property type="entry name" value="PGBD-like"/>
    <property type="match status" value="2"/>
</dbReference>
<evidence type="ECO:0000256" key="2">
    <source>
        <dbReference type="ARBA" id="ARBA00022670"/>
    </source>
</evidence>
<dbReference type="GO" id="GO:0006508">
    <property type="term" value="P:proteolysis"/>
    <property type="evidence" value="ECO:0007669"/>
    <property type="project" value="UniProtKB-KW"/>
</dbReference>
<dbReference type="Pfam" id="PF01471">
    <property type="entry name" value="PG_binding_1"/>
    <property type="match status" value="2"/>
</dbReference>
<keyword evidence="2" id="KW-0645">Protease</keyword>
<name>A0A917WRK3_9BACI</name>
<dbReference type="GO" id="GO:0008234">
    <property type="term" value="F:cysteine-type peptidase activity"/>
    <property type="evidence" value="ECO:0007669"/>
    <property type="project" value="UniProtKB-KW"/>
</dbReference>
<keyword evidence="3" id="KW-0378">Hydrolase</keyword>
<dbReference type="InterPro" id="IPR000064">
    <property type="entry name" value="NLP_P60_dom"/>
</dbReference>
<evidence type="ECO:0000259" key="5">
    <source>
        <dbReference type="PROSITE" id="PS51935"/>
    </source>
</evidence>
<dbReference type="InterPro" id="IPR002477">
    <property type="entry name" value="Peptidoglycan-bd-like"/>
</dbReference>
<evidence type="ECO:0000256" key="1">
    <source>
        <dbReference type="ARBA" id="ARBA00007074"/>
    </source>
</evidence>
<reference evidence="6" key="2">
    <citation type="submission" date="2020-09" db="EMBL/GenBank/DDBJ databases">
        <authorList>
            <person name="Sun Q."/>
            <person name="Zhou Y."/>
        </authorList>
    </citation>
    <scope>NUCLEOTIDE SEQUENCE</scope>
    <source>
        <strain evidence="6">CGMCC 1.6333</strain>
    </source>
</reference>
<dbReference type="EMBL" id="BMLG01000001">
    <property type="protein sequence ID" value="GGM23250.1"/>
    <property type="molecule type" value="Genomic_DNA"/>
</dbReference>
<dbReference type="AlphaFoldDB" id="A0A917WRK3"/>
<evidence type="ECO:0000313" key="7">
    <source>
        <dbReference type="Proteomes" id="UP000618460"/>
    </source>
</evidence>
<dbReference type="PANTHER" id="PTHR47053:SF4">
    <property type="entry name" value="ENDOPEPTIDASE LYTE-RELATED"/>
    <property type="match status" value="1"/>
</dbReference>
<dbReference type="Pfam" id="PF00877">
    <property type="entry name" value="NLPC_P60"/>
    <property type="match status" value="1"/>
</dbReference>
<reference evidence="6" key="1">
    <citation type="journal article" date="2014" name="Int. J. Syst. Evol. Microbiol.">
        <title>Complete genome sequence of Corynebacterium casei LMG S-19264T (=DSM 44701T), isolated from a smear-ripened cheese.</title>
        <authorList>
            <consortium name="US DOE Joint Genome Institute (JGI-PGF)"/>
            <person name="Walter F."/>
            <person name="Albersmeier A."/>
            <person name="Kalinowski J."/>
            <person name="Ruckert C."/>
        </authorList>
    </citation>
    <scope>NUCLEOTIDE SEQUENCE</scope>
    <source>
        <strain evidence="6">CGMCC 1.6333</strain>
    </source>
</reference>
<dbReference type="InterPro" id="IPR036365">
    <property type="entry name" value="PGBD-like_sf"/>
</dbReference>
<comment type="caution">
    <text evidence="6">The sequence shown here is derived from an EMBL/GenBank/DDBJ whole genome shotgun (WGS) entry which is preliminary data.</text>
</comment>
<keyword evidence="4" id="KW-0788">Thiol protease</keyword>
<dbReference type="Gene3D" id="1.10.101.10">
    <property type="entry name" value="PGBD-like superfamily/PGBD"/>
    <property type="match status" value="2"/>
</dbReference>
<gene>
    <name evidence="6" type="ORF">GCM10011351_06340</name>
</gene>
<evidence type="ECO:0000256" key="3">
    <source>
        <dbReference type="ARBA" id="ARBA00022801"/>
    </source>
</evidence>
<dbReference type="PANTHER" id="PTHR47053">
    <property type="entry name" value="MUREIN DD-ENDOPEPTIDASE MEPH-RELATED"/>
    <property type="match status" value="1"/>
</dbReference>
<dbReference type="PROSITE" id="PS51935">
    <property type="entry name" value="NLPC_P60"/>
    <property type="match status" value="1"/>
</dbReference>
<evidence type="ECO:0000313" key="6">
    <source>
        <dbReference type="EMBL" id="GGM23250.1"/>
    </source>
</evidence>
<dbReference type="Proteomes" id="UP000618460">
    <property type="component" value="Unassembled WGS sequence"/>
</dbReference>
<dbReference type="RefSeq" id="WP_117152224.1">
    <property type="nucleotide sequence ID" value="NZ_BMLG01000001.1"/>
</dbReference>
<dbReference type="InterPro" id="IPR051202">
    <property type="entry name" value="Peptidase_C40"/>
</dbReference>
<dbReference type="OrthoDB" id="9813368at2"/>
<organism evidence="6 7">
    <name type="scientific">Paraliobacillus quinghaiensis</name>
    <dbReference type="NCBI Taxonomy" id="470815"/>
    <lineage>
        <taxon>Bacteria</taxon>
        <taxon>Bacillati</taxon>
        <taxon>Bacillota</taxon>
        <taxon>Bacilli</taxon>
        <taxon>Bacillales</taxon>
        <taxon>Bacillaceae</taxon>
        <taxon>Paraliobacillus</taxon>
    </lineage>
</organism>
<feature type="domain" description="NlpC/P60" evidence="5">
    <location>
        <begin position="232"/>
        <end position="351"/>
    </location>
</feature>
<dbReference type="InterPro" id="IPR036366">
    <property type="entry name" value="PGBDSf"/>
</dbReference>
<comment type="similarity">
    <text evidence="1">Belongs to the peptidase C40 family.</text>
</comment>
<accession>A0A917WRK3</accession>
<evidence type="ECO:0000256" key="4">
    <source>
        <dbReference type="ARBA" id="ARBA00022807"/>
    </source>
</evidence>
<dbReference type="Gene3D" id="3.90.1720.10">
    <property type="entry name" value="endopeptidase domain like (from Nostoc punctiforme)"/>
    <property type="match status" value="1"/>
</dbReference>
<dbReference type="InterPro" id="IPR038765">
    <property type="entry name" value="Papain-like_cys_pep_sf"/>
</dbReference>
<dbReference type="SUPFAM" id="SSF54001">
    <property type="entry name" value="Cysteine proteinases"/>
    <property type="match status" value="1"/>
</dbReference>
<protein>
    <recommendedName>
        <fullName evidence="5">NlpC/P60 domain-containing protein</fullName>
    </recommendedName>
</protein>
<proteinExistence type="inferred from homology"/>
<sequence>MLSTGNMQQVVKHSMAYGYIISQPFSFYVDSYPMLQNEVFQNAEMIVAYGEHNEAVRVLQDKLNFLSYYDKELDGEFGIFTEFALKKFQIEHNLSITGKADEETINTLVNDERRKYLDPLKDIDRTYYLGEQGEGIKVIQKALYYFGYYKGEIDGIFGPNTNKALMYYQQDNGLEVKQEINQQTVQTLQTESETVDNAIQPAQTEAANQEKKDVPAKSEEKVQVPTKDVAQTFNTSELIKSAKTHIGTSYVWGGTSPSGFDCSGYIQYVFRQFDVSLPRTVSDIWNMTKQVDQPSIGDFVFFETYKRGPSHMGIYLGNKQFIHVGVSTGVAISNLDSSYWSQRYLGAKRVVIQK</sequence>
<keyword evidence="7" id="KW-1185">Reference proteome</keyword>